<dbReference type="EMBL" id="CM000584">
    <property type="protein sequence ID" value="EWG46826.1"/>
    <property type="molecule type" value="Genomic_DNA"/>
</dbReference>
<keyword evidence="2" id="KW-1185">Reference proteome</keyword>
<dbReference type="RefSeq" id="XP_018753017.1">
    <property type="nucleotide sequence ID" value="XM_018895703.1"/>
</dbReference>
<dbReference type="AlphaFoldDB" id="W7M742"/>
<dbReference type="KEGG" id="fvr:FVEG_07135"/>
<dbReference type="VEuPathDB" id="FungiDB:FVEG_07135"/>
<name>W7M742_GIBM7</name>
<sequence>MGILHAKCMMDTMKAYRDSLKIKKEVVESSVR</sequence>
<dbReference type="GeneID" id="30064967"/>
<protein>
    <submittedName>
        <fullName evidence="1">Uncharacterized protein</fullName>
    </submittedName>
</protein>
<accession>W7M742</accession>
<dbReference type="EMBL" id="DS022249">
    <property type="protein sequence ID" value="EWG46826.1"/>
    <property type="molecule type" value="Genomic_DNA"/>
</dbReference>
<evidence type="ECO:0000313" key="2">
    <source>
        <dbReference type="Proteomes" id="UP000009096"/>
    </source>
</evidence>
<evidence type="ECO:0000313" key="1">
    <source>
        <dbReference type="EMBL" id="EWG46826.1"/>
    </source>
</evidence>
<organism evidence="1 2">
    <name type="scientific">Gibberella moniliformis (strain M3125 / FGSC 7600)</name>
    <name type="common">Maize ear and stalk rot fungus</name>
    <name type="synonym">Fusarium verticillioides</name>
    <dbReference type="NCBI Taxonomy" id="334819"/>
    <lineage>
        <taxon>Eukaryota</taxon>
        <taxon>Fungi</taxon>
        <taxon>Dikarya</taxon>
        <taxon>Ascomycota</taxon>
        <taxon>Pezizomycotina</taxon>
        <taxon>Sordariomycetes</taxon>
        <taxon>Hypocreomycetidae</taxon>
        <taxon>Hypocreales</taxon>
        <taxon>Nectriaceae</taxon>
        <taxon>Fusarium</taxon>
        <taxon>Fusarium fujikuroi species complex</taxon>
    </lineage>
</organism>
<dbReference type="Proteomes" id="UP000009096">
    <property type="component" value="Chromosome 7"/>
</dbReference>
<dbReference type="HOGENOM" id="CLU_3392437_0_0_1"/>
<reference evidence="1 2" key="1">
    <citation type="journal article" date="2010" name="Nature">
        <title>Comparative genomics reveals mobile pathogenicity chromosomes in Fusarium.</title>
        <authorList>
            <person name="Ma L.J."/>
            <person name="van der Does H.C."/>
            <person name="Borkovich K.A."/>
            <person name="Coleman J.J."/>
            <person name="Daboussi M.J."/>
            <person name="Di Pietro A."/>
            <person name="Dufresne M."/>
            <person name="Freitag M."/>
            <person name="Grabherr M."/>
            <person name="Henrissat B."/>
            <person name="Houterman P.M."/>
            <person name="Kang S."/>
            <person name="Shim W.B."/>
            <person name="Woloshuk C."/>
            <person name="Xie X."/>
            <person name="Xu J.R."/>
            <person name="Antoniw J."/>
            <person name="Baker S.E."/>
            <person name="Bluhm B.H."/>
            <person name="Breakspear A."/>
            <person name="Brown D.W."/>
            <person name="Butchko R.A."/>
            <person name="Chapman S."/>
            <person name="Coulson R."/>
            <person name="Coutinho P.M."/>
            <person name="Danchin E.G."/>
            <person name="Diener A."/>
            <person name="Gale L.R."/>
            <person name="Gardiner D.M."/>
            <person name="Goff S."/>
            <person name="Hammond-Kosack K.E."/>
            <person name="Hilburn K."/>
            <person name="Hua-Van A."/>
            <person name="Jonkers W."/>
            <person name="Kazan K."/>
            <person name="Kodira C.D."/>
            <person name="Koehrsen M."/>
            <person name="Kumar L."/>
            <person name="Lee Y.H."/>
            <person name="Li L."/>
            <person name="Manners J.M."/>
            <person name="Miranda-Saavedra D."/>
            <person name="Mukherjee M."/>
            <person name="Park G."/>
            <person name="Park J."/>
            <person name="Park S.Y."/>
            <person name="Proctor R.H."/>
            <person name="Regev A."/>
            <person name="Ruiz-Roldan M.C."/>
            <person name="Sain D."/>
            <person name="Sakthikumar S."/>
            <person name="Sykes S."/>
            <person name="Schwartz D.C."/>
            <person name="Turgeon B.G."/>
            <person name="Wapinski I."/>
            <person name="Yoder O."/>
            <person name="Young S."/>
            <person name="Zeng Q."/>
            <person name="Zhou S."/>
            <person name="Galagan J."/>
            <person name="Cuomo C.A."/>
            <person name="Kistler H.C."/>
            <person name="Rep M."/>
        </authorList>
    </citation>
    <scope>NUCLEOTIDE SEQUENCE [LARGE SCALE GENOMIC DNA]</scope>
    <source>
        <strain evidence="2">M3125 / FGSC 7600</strain>
    </source>
</reference>
<gene>
    <name evidence="1" type="ORF">FVEG_07135</name>
</gene>
<proteinExistence type="predicted"/>